<evidence type="ECO:0000256" key="6">
    <source>
        <dbReference type="SAM" id="MobiDB-lite"/>
    </source>
</evidence>
<dbReference type="EC" id="2.7.11.1" evidence="9"/>
<evidence type="ECO:0000256" key="4">
    <source>
        <dbReference type="ARBA" id="ARBA00022840"/>
    </source>
</evidence>
<keyword evidence="3 9" id="KW-0418">Kinase</keyword>
<dbReference type="GO" id="GO:0005524">
    <property type="term" value="F:ATP binding"/>
    <property type="evidence" value="ECO:0007669"/>
    <property type="project" value="UniProtKB-UniRule"/>
</dbReference>
<feature type="binding site" evidence="5">
    <location>
        <position position="143"/>
    </location>
    <ligand>
        <name>ATP</name>
        <dbReference type="ChEBI" id="CHEBI:30616"/>
    </ligand>
</feature>
<dbReference type="PROSITE" id="PS00108">
    <property type="entry name" value="PROTEIN_KINASE_ST"/>
    <property type="match status" value="1"/>
</dbReference>
<sequence length="1521" mass="160947">MSAAASTPEMSLDPTAPPAAPLTDPAGASPTDPGPTDPGPTEPGPDDAGATEPTPGKRCPQCRSALPADAPAGLCPRCLLSGGLMSQLGSATAGAPGRFVAPGLEELAEHFPDLDLQAMLGRGGMGAVYKARQAKLDRVVALKVLPPEVGRDDAFAERFLREARTLARLNHPHIVQVYDFGQTTPPPGPNGEPREGLFYFLMEYVDGANLRDVMQRAADDGGGPVAPAKALEIVRQICAALQFAHARGIVHRDVKPENILLDPKGDDGRGTVKIADFGLAKLGRGEDLATGTPWTLTGTRQAMGTPHYMAPEQMRGTRDVDHRADIYSLGVVFYELLTGELPLGRFAPPSRFFKGKGDPDVRLDDIVLKALEGEPAKRYQSVSDVRAAVDSLGLPNDPATPQIGDLDLSPSPGSPDSPSPLGGAPSGNVRVTLGGAAPLRAGGGYGQRAGAGALAAAGGLAAVGGATCVLVALFLASGPAWEELVALGTIAALLGTLFHLTFAVAERARRADDPGGAGRFFGPALRDLLGAAWLPTAAGTGSGLALRVLETDAYAGSLGGGLVAVGLAVWQTAAGTKPPTWWPGVWGWYDRPPLDPVPDPPPASPRPATAVPQHADPAARAIPNAPDARRAAEVRRNLRVVASLLVGLAGAALALGVALVVASPFHYGPRADDPLVVGLLCAMLGGGVRGVGGMLLSVRPTERPSTAWQRWFASNAWEASDGQWVQIDSAVWLVDVWDCLVTALWTAAATAFIALPLAILFGGDEVPLWGAPFGLAAAGWVTLRRQTAPIWWPPGWGWRSERGETLGGVGAVVGIVSRWPIVRTLPGGLSRPAIWAAVWLLTIPAAGLSWIVTVETTPGPNDVPPLVLLFLFALSCAAVAAPLTVPLLGWAAVRQVRTSRARGDDPPVRGRRLAVFCTWLVPAALIVGTFAAAFGGGISVWYWEFDGAAGLTQGEQDLNVALASVTGGVIGLGLAVLLWVKLSRLSRGPVPPPMRPEPPPGAPHDTGAGLSRVFRPRVDPETGRRQWGETVAAVCAATVVLLAALWWWTSPHLETDGAVSHGTHRSQRVEEGSTADAFANVVVGQSADGTHQTAMPDLARHLSWRVFAEVDRANNLPWYARLRLTPSWVDGLKLNPGQVEGLEAAANRVRREWAALVAAEATATVNEVGSVTFRFPDLFQREQRWEREFYDEVDPLLSVPQQTALRKRLMFGNDMPSSVVEPNPTETSLLPVGTYTTQITLGRQGEWYDTIYATGRQHIPAKSAETPARTLPPRLRFLEGALERVKRGEPAFPDPAAEEARQAAADVQSNPAPTGLETYTGPVFELHRSPNDPWYGRLSVPAEDRRVLGLTDAQAIVLTDAANAVRRQWGEAIAAGVTAERREDGAVQFRFPSLDAQAERWEREFWATLAPAFDPARQTALRDRIHFKPHSAEVATYPNVGFTLLVPVGVDALRDVTVAKYGDWYDLLGPPVQGGNGRGLSELPPALRFLDAAVDRVVRGEPAFPAPEGTAPATGAADATP</sequence>
<feature type="transmembrane region" description="Helical" evidence="7">
    <location>
        <begin position="739"/>
        <end position="760"/>
    </location>
</feature>
<evidence type="ECO:0000313" key="9">
    <source>
        <dbReference type="EMBL" id="QDT15184.1"/>
    </source>
</evidence>
<keyword evidence="4 5" id="KW-0067">ATP-binding</keyword>
<evidence type="ECO:0000256" key="3">
    <source>
        <dbReference type="ARBA" id="ARBA00022777"/>
    </source>
</evidence>
<evidence type="ECO:0000256" key="1">
    <source>
        <dbReference type="ARBA" id="ARBA00022679"/>
    </source>
</evidence>
<feature type="transmembrane region" description="Helical" evidence="7">
    <location>
        <begin position="453"/>
        <end position="478"/>
    </location>
</feature>
<keyword evidence="7" id="KW-0472">Membrane</keyword>
<dbReference type="RefSeq" id="WP_207622160.1">
    <property type="nucleotide sequence ID" value="NZ_CP036265.1"/>
</dbReference>
<dbReference type="InterPro" id="IPR008271">
    <property type="entry name" value="Ser/Thr_kinase_AS"/>
</dbReference>
<gene>
    <name evidence="9" type="primary">pknB_10</name>
    <name evidence="9" type="ORF">CA12_12650</name>
</gene>
<dbReference type="EMBL" id="CP036265">
    <property type="protein sequence ID" value="QDT15184.1"/>
    <property type="molecule type" value="Genomic_DNA"/>
</dbReference>
<dbReference type="Gene3D" id="3.30.200.20">
    <property type="entry name" value="Phosphorylase Kinase, domain 1"/>
    <property type="match status" value="1"/>
</dbReference>
<dbReference type="InterPro" id="IPR011009">
    <property type="entry name" value="Kinase-like_dom_sf"/>
</dbReference>
<feature type="transmembrane region" description="Helical" evidence="7">
    <location>
        <begin position="766"/>
        <end position="783"/>
    </location>
</feature>
<evidence type="ECO:0000256" key="5">
    <source>
        <dbReference type="PROSITE-ProRule" id="PRU10141"/>
    </source>
</evidence>
<feature type="region of interest" description="Disordered" evidence="6">
    <location>
        <begin position="989"/>
        <end position="1011"/>
    </location>
</feature>
<feature type="transmembrane region" description="Helical" evidence="7">
    <location>
        <begin position="866"/>
        <end position="893"/>
    </location>
</feature>
<dbReference type="PANTHER" id="PTHR43289:SF6">
    <property type="entry name" value="SERINE_THREONINE-PROTEIN KINASE NEKL-3"/>
    <property type="match status" value="1"/>
</dbReference>
<feature type="region of interest" description="Disordered" evidence="6">
    <location>
        <begin position="1"/>
        <end position="61"/>
    </location>
</feature>
<feature type="region of interest" description="Disordered" evidence="6">
    <location>
        <begin position="393"/>
        <end position="427"/>
    </location>
</feature>
<feature type="transmembrane region" description="Helical" evidence="7">
    <location>
        <begin position="958"/>
        <end position="980"/>
    </location>
</feature>
<feature type="transmembrane region" description="Helical" evidence="7">
    <location>
        <begin position="675"/>
        <end position="696"/>
    </location>
</feature>
<keyword evidence="1 9" id="KW-0808">Transferase</keyword>
<evidence type="ECO:0000256" key="2">
    <source>
        <dbReference type="ARBA" id="ARBA00022741"/>
    </source>
</evidence>
<dbReference type="Gene3D" id="1.10.510.10">
    <property type="entry name" value="Transferase(Phosphotransferase) domain 1"/>
    <property type="match status" value="1"/>
</dbReference>
<feature type="transmembrane region" description="Helical" evidence="7">
    <location>
        <begin position="833"/>
        <end position="854"/>
    </location>
</feature>
<keyword evidence="2 5" id="KW-0547">Nucleotide-binding</keyword>
<proteinExistence type="predicted"/>
<feature type="compositionally biased region" description="Pro residues" evidence="6">
    <location>
        <begin position="594"/>
        <end position="605"/>
    </location>
</feature>
<accession>A0A517P740</accession>
<dbReference type="InterPro" id="IPR017441">
    <property type="entry name" value="Protein_kinase_ATP_BS"/>
</dbReference>
<feature type="transmembrane region" description="Helical" evidence="7">
    <location>
        <begin position="484"/>
        <end position="505"/>
    </location>
</feature>
<feature type="compositionally biased region" description="Pro residues" evidence="6">
    <location>
        <begin position="989"/>
        <end position="1002"/>
    </location>
</feature>
<name>A0A517P740_9PLAN</name>
<evidence type="ECO:0000313" key="10">
    <source>
        <dbReference type="Proteomes" id="UP000318741"/>
    </source>
</evidence>
<dbReference type="PROSITE" id="PS00107">
    <property type="entry name" value="PROTEIN_KINASE_ATP"/>
    <property type="match status" value="1"/>
</dbReference>
<dbReference type="CDD" id="cd14014">
    <property type="entry name" value="STKc_PknB_like"/>
    <property type="match status" value="1"/>
</dbReference>
<keyword evidence="7" id="KW-0812">Transmembrane</keyword>
<protein>
    <submittedName>
        <fullName evidence="9">Serine/threonine-protein kinase PknB</fullName>
        <ecNumber evidence="9">2.7.11.1</ecNumber>
    </submittedName>
</protein>
<evidence type="ECO:0000256" key="7">
    <source>
        <dbReference type="SAM" id="Phobius"/>
    </source>
</evidence>
<feature type="transmembrane region" description="Helical" evidence="7">
    <location>
        <begin position="1027"/>
        <end position="1048"/>
    </location>
</feature>
<reference evidence="9 10" key="1">
    <citation type="submission" date="2019-02" db="EMBL/GenBank/DDBJ databases">
        <title>Deep-cultivation of Planctomycetes and their phenomic and genomic characterization uncovers novel biology.</title>
        <authorList>
            <person name="Wiegand S."/>
            <person name="Jogler M."/>
            <person name="Boedeker C."/>
            <person name="Pinto D."/>
            <person name="Vollmers J."/>
            <person name="Rivas-Marin E."/>
            <person name="Kohn T."/>
            <person name="Peeters S.H."/>
            <person name="Heuer A."/>
            <person name="Rast P."/>
            <person name="Oberbeckmann S."/>
            <person name="Bunk B."/>
            <person name="Jeske O."/>
            <person name="Meyerdierks A."/>
            <person name="Storesund J.E."/>
            <person name="Kallscheuer N."/>
            <person name="Luecker S."/>
            <person name="Lage O.M."/>
            <person name="Pohl T."/>
            <person name="Merkel B.J."/>
            <person name="Hornburger P."/>
            <person name="Mueller R.-W."/>
            <person name="Bruemmer F."/>
            <person name="Labrenz M."/>
            <person name="Spormann A.M."/>
            <person name="Op den Camp H."/>
            <person name="Overmann J."/>
            <person name="Amann R."/>
            <person name="Jetten M.S.M."/>
            <person name="Mascher T."/>
            <person name="Medema M.H."/>
            <person name="Devos D.P."/>
            <person name="Kaster A.-K."/>
            <person name="Ovreas L."/>
            <person name="Rohde M."/>
            <person name="Galperin M.Y."/>
            <person name="Jogler C."/>
        </authorList>
    </citation>
    <scope>NUCLEOTIDE SEQUENCE [LARGE SCALE GENOMIC DNA]</scope>
    <source>
        <strain evidence="9 10">CA12</strain>
    </source>
</reference>
<feature type="region of interest" description="Disordered" evidence="6">
    <location>
        <begin position="1502"/>
        <end position="1521"/>
    </location>
</feature>
<dbReference type="SMART" id="SM00220">
    <property type="entry name" value="S_TKc"/>
    <property type="match status" value="1"/>
</dbReference>
<dbReference type="InterPro" id="IPR000719">
    <property type="entry name" value="Prot_kinase_dom"/>
</dbReference>
<dbReference type="KEGG" id="acaf:CA12_12650"/>
<dbReference type="SUPFAM" id="SSF56112">
    <property type="entry name" value="Protein kinase-like (PK-like)"/>
    <property type="match status" value="1"/>
</dbReference>
<dbReference type="PANTHER" id="PTHR43289">
    <property type="entry name" value="MITOGEN-ACTIVATED PROTEIN KINASE KINASE KINASE 20-RELATED"/>
    <property type="match status" value="1"/>
</dbReference>
<organism evidence="9 10">
    <name type="scientific">Alienimonas californiensis</name>
    <dbReference type="NCBI Taxonomy" id="2527989"/>
    <lineage>
        <taxon>Bacteria</taxon>
        <taxon>Pseudomonadati</taxon>
        <taxon>Planctomycetota</taxon>
        <taxon>Planctomycetia</taxon>
        <taxon>Planctomycetales</taxon>
        <taxon>Planctomycetaceae</taxon>
        <taxon>Alienimonas</taxon>
    </lineage>
</organism>
<feature type="domain" description="Protein kinase" evidence="8">
    <location>
        <begin position="114"/>
        <end position="392"/>
    </location>
</feature>
<evidence type="ECO:0000259" key="8">
    <source>
        <dbReference type="PROSITE" id="PS50011"/>
    </source>
</evidence>
<feature type="transmembrane region" description="Helical" evidence="7">
    <location>
        <begin position="913"/>
        <end position="938"/>
    </location>
</feature>
<dbReference type="Pfam" id="PF00069">
    <property type="entry name" value="Pkinase"/>
    <property type="match status" value="1"/>
</dbReference>
<feature type="region of interest" description="Disordered" evidence="6">
    <location>
        <begin position="1291"/>
        <end position="1314"/>
    </location>
</feature>
<keyword evidence="7" id="KW-1133">Transmembrane helix</keyword>
<dbReference type="Proteomes" id="UP000318741">
    <property type="component" value="Chromosome"/>
</dbReference>
<dbReference type="GO" id="GO:0004674">
    <property type="term" value="F:protein serine/threonine kinase activity"/>
    <property type="evidence" value="ECO:0007669"/>
    <property type="project" value="UniProtKB-EC"/>
</dbReference>
<feature type="region of interest" description="Disordered" evidence="6">
    <location>
        <begin position="594"/>
        <end position="616"/>
    </location>
</feature>
<keyword evidence="10" id="KW-1185">Reference proteome</keyword>
<feature type="transmembrane region" description="Helical" evidence="7">
    <location>
        <begin position="640"/>
        <end position="663"/>
    </location>
</feature>
<dbReference type="PROSITE" id="PS50011">
    <property type="entry name" value="PROTEIN_KINASE_DOM"/>
    <property type="match status" value="1"/>
</dbReference>
<feature type="compositionally biased region" description="Pro residues" evidence="6">
    <location>
        <begin position="32"/>
        <end position="43"/>
    </location>
</feature>